<proteinExistence type="predicted"/>
<evidence type="ECO:0000313" key="2">
    <source>
        <dbReference type="EMBL" id="CAE0418582.1"/>
    </source>
</evidence>
<keyword evidence="1" id="KW-0732">Signal</keyword>
<dbReference type="PROSITE" id="PS51318">
    <property type="entry name" value="TAT"/>
    <property type="match status" value="1"/>
</dbReference>
<organism evidence="2">
    <name type="scientific">Amphora coffeiformis</name>
    <dbReference type="NCBI Taxonomy" id="265554"/>
    <lineage>
        <taxon>Eukaryota</taxon>
        <taxon>Sar</taxon>
        <taxon>Stramenopiles</taxon>
        <taxon>Ochrophyta</taxon>
        <taxon>Bacillariophyta</taxon>
        <taxon>Bacillariophyceae</taxon>
        <taxon>Bacillariophycidae</taxon>
        <taxon>Thalassiophysales</taxon>
        <taxon>Catenulaceae</taxon>
        <taxon>Amphora</taxon>
    </lineage>
</organism>
<protein>
    <submittedName>
        <fullName evidence="2">Uncharacterized protein</fullName>
    </submittedName>
</protein>
<dbReference type="EMBL" id="HBIM01020627">
    <property type="protein sequence ID" value="CAE0418582.1"/>
    <property type="molecule type" value="Transcribed_RNA"/>
</dbReference>
<name>A0A7S3LC12_9STRA</name>
<accession>A0A7S3LC12</accession>
<reference evidence="2" key="1">
    <citation type="submission" date="2021-01" db="EMBL/GenBank/DDBJ databases">
        <authorList>
            <person name="Corre E."/>
            <person name="Pelletier E."/>
            <person name="Niang G."/>
            <person name="Scheremetjew M."/>
            <person name="Finn R."/>
            <person name="Kale V."/>
            <person name="Holt S."/>
            <person name="Cochrane G."/>
            <person name="Meng A."/>
            <person name="Brown T."/>
            <person name="Cohen L."/>
        </authorList>
    </citation>
    <scope>NUCLEOTIDE SEQUENCE</scope>
    <source>
        <strain evidence="2">CCMP127</strain>
    </source>
</reference>
<feature type="chain" id="PRO_5031209429" evidence="1">
    <location>
        <begin position="21"/>
        <end position="228"/>
    </location>
</feature>
<sequence length="228" mass="25260">MKISLPFLALLAFRTKLSECLSISVQSRRELLRNVGGTFLAANAAAFLPFPHDAAWAAATPSPQELERLQKGHARVQYLLEHWDEVTKVCGRTIMTDTERKQVLRTNGGGGTDACTRNPLAVQDYLGYKSTADPLFKVDKLMVKAAPLAGDQMEEYLDVVEEYRENADATAVLAYTSSWAGEENPNGSAENIERYLEQTRDAAVRTEKLLRSCLKYLDLPVLPANAKP</sequence>
<evidence type="ECO:0000256" key="1">
    <source>
        <dbReference type="SAM" id="SignalP"/>
    </source>
</evidence>
<dbReference type="InterPro" id="IPR006311">
    <property type="entry name" value="TAT_signal"/>
</dbReference>
<gene>
    <name evidence="2" type="ORF">ACOF00016_LOCUS15452</name>
</gene>
<dbReference type="AlphaFoldDB" id="A0A7S3LC12"/>
<feature type="signal peptide" evidence="1">
    <location>
        <begin position="1"/>
        <end position="20"/>
    </location>
</feature>